<sequence>MKPCLIRGSNLSNTISKQLLNLRYEKQSNLCLIIKNCNRIHQLFIAFWVHIDIIMDFNQDLIDQLIELSKKHNFLIFEYHTFADIGEPVTTTLVKVGIPKGSTSQRRFESNEEEDQLVLCPGVGLNVMGDTLGQHYNPHHQVVLEHGSDMIIMGCGMYINVVEDNKVLKQTSRYKDAG</sequence>
<dbReference type="GO" id="GO:0004590">
    <property type="term" value="F:orotidine-5'-phosphate decarboxylase activity"/>
    <property type="evidence" value="ECO:0007669"/>
    <property type="project" value="TreeGrafter"/>
</dbReference>
<dbReference type="AlphaFoldDB" id="F4RUA1"/>
<protein>
    <submittedName>
        <fullName evidence="1">Uncharacterized protein</fullName>
    </submittedName>
</protein>
<dbReference type="GO" id="GO:0004588">
    <property type="term" value="F:orotate phosphoribosyltransferase activity"/>
    <property type="evidence" value="ECO:0007669"/>
    <property type="project" value="TreeGrafter"/>
</dbReference>
<dbReference type="InParanoid" id="F4RUA1"/>
<dbReference type="STRING" id="747676.F4RUA1"/>
<dbReference type="RefSeq" id="XP_007412693.1">
    <property type="nucleotide sequence ID" value="XM_007412631.1"/>
</dbReference>
<organism evidence="2">
    <name type="scientific">Melampsora larici-populina (strain 98AG31 / pathotype 3-4-7)</name>
    <name type="common">Poplar leaf rust fungus</name>
    <dbReference type="NCBI Taxonomy" id="747676"/>
    <lineage>
        <taxon>Eukaryota</taxon>
        <taxon>Fungi</taxon>
        <taxon>Dikarya</taxon>
        <taxon>Basidiomycota</taxon>
        <taxon>Pucciniomycotina</taxon>
        <taxon>Pucciniomycetes</taxon>
        <taxon>Pucciniales</taxon>
        <taxon>Melampsoraceae</taxon>
        <taxon>Melampsora</taxon>
    </lineage>
</organism>
<gene>
    <name evidence="1" type="ORF">MELLADRAFT_89691</name>
</gene>
<dbReference type="eggNOG" id="KOG1377">
    <property type="taxonomic scope" value="Eukaryota"/>
</dbReference>
<dbReference type="PANTHER" id="PTHR19278">
    <property type="entry name" value="OROTATE PHOSPHORIBOSYLTRANSFERASE"/>
    <property type="match status" value="1"/>
</dbReference>
<dbReference type="PANTHER" id="PTHR19278:SF33">
    <property type="entry name" value="OROTATE PHOSPHORIBOSYLTRANSFERASE"/>
    <property type="match status" value="1"/>
</dbReference>
<reference evidence="2" key="1">
    <citation type="journal article" date="2011" name="Proc. Natl. Acad. Sci. U.S.A.">
        <title>Obligate biotrophy features unraveled by the genomic analysis of rust fungi.</title>
        <authorList>
            <person name="Duplessis S."/>
            <person name="Cuomo C.A."/>
            <person name="Lin Y.-C."/>
            <person name="Aerts A."/>
            <person name="Tisserant E."/>
            <person name="Veneault-Fourrey C."/>
            <person name="Joly D.L."/>
            <person name="Hacquard S."/>
            <person name="Amselem J."/>
            <person name="Cantarel B.L."/>
            <person name="Chiu R."/>
            <person name="Coutinho P.M."/>
            <person name="Feau N."/>
            <person name="Field M."/>
            <person name="Frey P."/>
            <person name="Gelhaye E."/>
            <person name="Goldberg J."/>
            <person name="Grabherr M.G."/>
            <person name="Kodira C.D."/>
            <person name="Kohler A."/>
            <person name="Kuees U."/>
            <person name="Lindquist E.A."/>
            <person name="Lucas S.M."/>
            <person name="Mago R."/>
            <person name="Mauceli E."/>
            <person name="Morin E."/>
            <person name="Murat C."/>
            <person name="Pangilinan J.L."/>
            <person name="Park R."/>
            <person name="Pearson M."/>
            <person name="Quesneville H."/>
            <person name="Rouhier N."/>
            <person name="Sakthikumar S."/>
            <person name="Salamov A.A."/>
            <person name="Schmutz J."/>
            <person name="Selles B."/>
            <person name="Shapiro H."/>
            <person name="Tanguay P."/>
            <person name="Tuskan G.A."/>
            <person name="Henrissat B."/>
            <person name="Van de Peer Y."/>
            <person name="Rouze P."/>
            <person name="Ellis J.G."/>
            <person name="Dodds P.N."/>
            <person name="Schein J.E."/>
            <person name="Zhong S."/>
            <person name="Hamelin R.C."/>
            <person name="Grigoriev I.V."/>
            <person name="Szabo L.J."/>
            <person name="Martin F."/>
        </authorList>
    </citation>
    <scope>NUCLEOTIDE SEQUENCE [LARGE SCALE GENOMIC DNA]</scope>
    <source>
        <strain evidence="2">98AG31 / pathotype 3-4-7</strain>
    </source>
</reference>
<dbReference type="EMBL" id="GL883121">
    <property type="protein sequence ID" value="EGG03900.1"/>
    <property type="molecule type" value="Genomic_DNA"/>
</dbReference>
<dbReference type="GeneID" id="18935286"/>
<dbReference type="Proteomes" id="UP000001072">
    <property type="component" value="Unassembled WGS sequence"/>
</dbReference>
<proteinExistence type="predicted"/>
<name>F4RUA1_MELLP</name>
<dbReference type="VEuPathDB" id="FungiDB:MELLADRAFT_89691"/>
<evidence type="ECO:0000313" key="1">
    <source>
        <dbReference type="EMBL" id="EGG03900.1"/>
    </source>
</evidence>
<dbReference type="HOGENOM" id="CLU_1510943_0_0_1"/>
<dbReference type="Gene3D" id="3.20.20.70">
    <property type="entry name" value="Aldolase class I"/>
    <property type="match status" value="2"/>
</dbReference>
<accession>F4RUA1</accession>
<dbReference type="SUPFAM" id="SSF51366">
    <property type="entry name" value="Ribulose-phoshate binding barrel"/>
    <property type="match status" value="1"/>
</dbReference>
<dbReference type="OrthoDB" id="10263753at2759"/>
<dbReference type="InterPro" id="IPR011060">
    <property type="entry name" value="RibuloseP-bd_barrel"/>
</dbReference>
<dbReference type="InterPro" id="IPR013785">
    <property type="entry name" value="Aldolase_TIM"/>
</dbReference>
<dbReference type="GO" id="GO:0019856">
    <property type="term" value="P:pyrimidine nucleobase biosynthetic process"/>
    <property type="evidence" value="ECO:0007669"/>
    <property type="project" value="TreeGrafter"/>
</dbReference>
<dbReference type="KEGG" id="mlr:MELLADRAFT_89691"/>
<evidence type="ECO:0000313" key="2">
    <source>
        <dbReference type="Proteomes" id="UP000001072"/>
    </source>
</evidence>
<dbReference type="GO" id="GO:0006222">
    <property type="term" value="P:UMP biosynthetic process"/>
    <property type="evidence" value="ECO:0007669"/>
    <property type="project" value="TreeGrafter"/>
</dbReference>
<keyword evidence="2" id="KW-1185">Reference proteome</keyword>